<evidence type="ECO:0000256" key="3">
    <source>
        <dbReference type="ARBA" id="ARBA00023082"/>
    </source>
</evidence>
<evidence type="ECO:0000259" key="9">
    <source>
        <dbReference type="Pfam" id="PF08281"/>
    </source>
</evidence>
<dbReference type="InterPro" id="IPR014284">
    <property type="entry name" value="RNA_pol_sigma-70_dom"/>
</dbReference>
<accession>A0A2A2GJ80</accession>
<evidence type="ECO:0000313" key="11">
    <source>
        <dbReference type="Proteomes" id="UP000218023"/>
    </source>
</evidence>
<dbReference type="SUPFAM" id="SSF88946">
    <property type="entry name" value="Sigma2 domain of RNA polymerase sigma factors"/>
    <property type="match status" value="1"/>
</dbReference>
<dbReference type="OrthoDB" id="9803470at2"/>
<sequence length="196" mass="21769">MRMSRAADSKAQSGPDPRSELVDHLPALRAFALSLTRESASADDLVQDTIVKAWTNIEKFQAGTNLRAWLFTILRNTFYSARRKTRREVSDTDGIHAARQATRPEHDGRLAMNDFKVAFEQLPDEQREALILVGGSGFSYEEAASMTGVAVGTVKSRANRGRRRLAELMQMAEGEELDMTDRATLAVMAVNQPVSR</sequence>
<dbReference type="InterPro" id="IPR013325">
    <property type="entry name" value="RNA_pol_sigma_r2"/>
</dbReference>
<dbReference type="Gene3D" id="1.10.1740.10">
    <property type="match status" value="1"/>
</dbReference>
<feature type="region of interest" description="Disordered" evidence="7">
    <location>
        <begin position="1"/>
        <end position="20"/>
    </location>
</feature>
<dbReference type="InterPro" id="IPR036388">
    <property type="entry name" value="WH-like_DNA-bd_sf"/>
</dbReference>
<keyword evidence="2 6" id="KW-0805">Transcription regulation</keyword>
<dbReference type="InterPro" id="IPR000838">
    <property type="entry name" value="RNA_pol_sigma70_ECF_CS"/>
</dbReference>
<dbReference type="InterPro" id="IPR013249">
    <property type="entry name" value="RNA_pol_sigma70_r4_t2"/>
</dbReference>
<feature type="domain" description="RNA polymerase sigma-70 region 2" evidence="8">
    <location>
        <begin position="23"/>
        <end position="87"/>
    </location>
</feature>
<dbReference type="PROSITE" id="PS01063">
    <property type="entry name" value="SIGMA70_ECF"/>
    <property type="match status" value="1"/>
</dbReference>
<dbReference type="Proteomes" id="UP000218023">
    <property type="component" value="Unassembled WGS sequence"/>
</dbReference>
<dbReference type="Gene3D" id="1.10.10.10">
    <property type="entry name" value="Winged helix-like DNA-binding domain superfamily/Winged helix DNA-binding domain"/>
    <property type="match status" value="1"/>
</dbReference>
<dbReference type="Pfam" id="PF08281">
    <property type="entry name" value="Sigma70_r4_2"/>
    <property type="match status" value="1"/>
</dbReference>
<dbReference type="AlphaFoldDB" id="A0A2A2GJ80"/>
<dbReference type="GO" id="GO:0016987">
    <property type="term" value="F:sigma factor activity"/>
    <property type="evidence" value="ECO:0007669"/>
    <property type="project" value="UniProtKB-KW"/>
</dbReference>
<feature type="domain" description="RNA polymerase sigma factor 70 region 4 type 2" evidence="9">
    <location>
        <begin position="118"/>
        <end position="165"/>
    </location>
</feature>
<dbReference type="CDD" id="cd06171">
    <property type="entry name" value="Sigma70_r4"/>
    <property type="match status" value="1"/>
</dbReference>
<keyword evidence="11" id="KW-1185">Reference proteome</keyword>
<name>A0A2A2GJ80_9RHOB</name>
<proteinExistence type="inferred from homology"/>
<organism evidence="10 11">
    <name type="scientific">Paracoccus salipaludis</name>
    <dbReference type="NCBI Taxonomy" id="2032623"/>
    <lineage>
        <taxon>Bacteria</taxon>
        <taxon>Pseudomonadati</taxon>
        <taxon>Pseudomonadota</taxon>
        <taxon>Alphaproteobacteria</taxon>
        <taxon>Rhodobacterales</taxon>
        <taxon>Paracoccaceae</taxon>
        <taxon>Paracoccus</taxon>
    </lineage>
</organism>
<dbReference type="PANTHER" id="PTHR43133:SF25">
    <property type="entry name" value="RNA POLYMERASE SIGMA FACTOR RFAY-RELATED"/>
    <property type="match status" value="1"/>
</dbReference>
<reference evidence="10 11" key="1">
    <citation type="submission" date="2017-09" db="EMBL/GenBank/DDBJ databases">
        <title>Paracoccus alkalisoli sp. nov., isolated from saline alkaline soil.</title>
        <authorList>
            <person name="Dong X."/>
            <person name="Zhang G."/>
        </authorList>
    </citation>
    <scope>NUCLEOTIDE SEQUENCE [LARGE SCALE GENOMIC DNA]</scope>
    <source>
        <strain evidence="10 11">WN007</strain>
    </source>
</reference>
<dbReference type="NCBIfam" id="NF009198">
    <property type="entry name" value="PRK12546.1"/>
    <property type="match status" value="1"/>
</dbReference>
<gene>
    <name evidence="10" type="ORF">CK240_10705</name>
</gene>
<evidence type="ECO:0000256" key="1">
    <source>
        <dbReference type="ARBA" id="ARBA00010641"/>
    </source>
</evidence>
<dbReference type="NCBIfam" id="TIGR02937">
    <property type="entry name" value="sigma70-ECF"/>
    <property type="match status" value="1"/>
</dbReference>
<evidence type="ECO:0000259" key="8">
    <source>
        <dbReference type="Pfam" id="PF04542"/>
    </source>
</evidence>
<evidence type="ECO:0000313" key="10">
    <source>
        <dbReference type="EMBL" id="PAU96963.1"/>
    </source>
</evidence>
<dbReference type="InterPro" id="IPR007627">
    <property type="entry name" value="RNA_pol_sigma70_r2"/>
</dbReference>
<dbReference type="SUPFAM" id="SSF88659">
    <property type="entry name" value="Sigma3 and sigma4 domains of RNA polymerase sigma factors"/>
    <property type="match status" value="1"/>
</dbReference>
<keyword evidence="3 6" id="KW-0731">Sigma factor</keyword>
<keyword evidence="5 6" id="KW-0804">Transcription</keyword>
<comment type="similarity">
    <text evidence="1 6">Belongs to the sigma-70 factor family. ECF subfamily.</text>
</comment>
<dbReference type="InterPro" id="IPR039425">
    <property type="entry name" value="RNA_pol_sigma-70-like"/>
</dbReference>
<dbReference type="Pfam" id="PF04542">
    <property type="entry name" value="Sigma70_r2"/>
    <property type="match status" value="1"/>
</dbReference>
<evidence type="ECO:0000256" key="4">
    <source>
        <dbReference type="ARBA" id="ARBA00023125"/>
    </source>
</evidence>
<dbReference type="PANTHER" id="PTHR43133">
    <property type="entry name" value="RNA POLYMERASE ECF-TYPE SIGMA FACTO"/>
    <property type="match status" value="1"/>
</dbReference>
<protein>
    <recommendedName>
        <fullName evidence="6">RNA polymerase sigma factor</fullName>
    </recommendedName>
</protein>
<evidence type="ECO:0000256" key="5">
    <source>
        <dbReference type="ARBA" id="ARBA00023163"/>
    </source>
</evidence>
<dbReference type="GO" id="GO:0003677">
    <property type="term" value="F:DNA binding"/>
    <property type="evidence" value="ECO:0007669"/>
    <property type="project" value="UniProtKB-KW"/>
</dbReference>
<evidence type="ECO:0000256" key="2">
    <source>
        <dbReference type="ARBA" id="ARBA00023015"/>
    </source>
</evidence>
<dbReference type="InterPro" id="IPR013324">
    <property type="entry name" value="RNA_pol_sigma_r3/r4-like"/>
</dbReference>
<comment type="caution">
    <text evidence="10">The sequence shown here is derived from an EMBL/GenBank/DDBJ whole genome shotgun (WGS) entry which is preliminary data.</text>
</comment>
<dbReference type="NCBIfam" id="NF009199">
    <property type="entry name" value="PRK12547.1"/>
    <property type="match status" value="1"/>
</dbReference>
<dbReference type="GO" id="GO:0006352">
    <property type="term" value="P:DNA-templated transcription initiation"/>
    <property type="evidence" value="ECO:0007669"/>
    <property type="project" value="InterPro"/>
</dbReference>
<evidence type="ECO:0000256" key="6">
    <source>
        <dbReference type="RuleBase" id="RU000716"/>
    </source>
</evidence>
<keyword evidence="4 6" id="KW-0238">DNA-binding</keyword>
<evidence type="ECO:0000256" key="7">
    <source>
        <dbReference type="SAM" id="MobiDB-lite"/>
    </source>
</evidence>
<dbReference type="EMBL" id="NSJZ01000008">
    <property type="protein sequence ID" value="PAU96963.1"/>
    <property type="molecule type" value="Genomic_DNA"/>
</dbReference>